<name>A0A2S6IC60_9ACTN</name>
<protein>
    <submittedName>
        <fullName evidence="1">Uncharacterized protein</fullName>
    </submittedName>
</protein>
<proteinExistence type="predicted"/>
<dbReference type="AlphaFoldDB" id="A0A2S6IC60"/>
<accession>A0A2S6IC60</accession>
<keyword evidence="2" id="KW-1185">Reference proteome</keyword>
<organism evidence="1 2">
    <name type="scientific">Kineococcus xinjiangensis</name>
    <dbReference type="NCBI Taxonomy" id="512762"/>
    <lineage>
        <taxon>Bacteria</taxon>
        <taxon>Bacillati</taxon>
        <taxon>Actinomycetota</taxon>
        <taxon>Actinomycetes</taxon>
        <taxon>Kineosporiales</taxon>
        <taxon>Kineosporiaceae</taxon>
        <taxon>Kineococcus</taxon>
    </lineage>
</organism>
<evidence type="ECO:0000313" key="2">
    <source>
        <dbReference type="Proteomes" id="UP000239485"/>
    </source>
</evidence>
<dbReference type="EMBL" id="PTJD01000022">
    <property type="protein sequence ID" value="PPK90841.1"/>
    <property type="molecule type" value="Genomic_DNA"/>
</dbReference>
<sequence length="62" mass="6107">MVVCLACRLSGTAVGSATEAEFLAGVHDGLHHAARPTALAALLTGTVAVSPTDYGEVLDGAA</sequence>
<gene>
    <name evidence="1" type="ORF">CLV92_12216</name>
</gene>
<dbReference type="Proteomes" id="UP000239485">
    <property type="component" value="Unassembled WGS sequence"/>
</dbReference>
<reference evidence="1 2" key="1">
    <citation type="submission" date="2018-02" db="EMBL/GenBank/DDBJ databases">
        <title>Genomic Encyclopedia of Archaeal and Bacterial Type Strains, Phase II (KMG-II): from individual species to whole genera.</title>
        <authorList>
            <person name="Goeker M."/>
        </authorList>
    </citation>
    <scope>NUCLEOTIDE SEQUENCE [LARGE SCALE GENOMIC DNA]</scope>
    <source>
        <strain evidence="1 2">DSM 22857</strain>
    </source>
</reference>
<comment type="caution">
    <text evidence="1">The sequence shown here is derived from an EMBL/GenBank/DDBJ whole genome shotgun (WGS) entry which is preliminary data.</text>
</comment>
<evidence type="ECO:0000313" key="1">
    <source>
        <dbReference type="EMBL" id="PPK90841.1"/>
    </source>
</evidence>